<name>A0AC60QIU5_IXOPE</name>
<gene>
    <name evidence="1" type="ORF">HPB47_019186</name>
</gene>
<evidence type="ECO:0000313" key="2">
    <source>
        <dbReference type="Proteomes" id="UP000805193"/>
    </source>
</evidence>
<protein>
    <submittedName>
        <fullName evidence="1">Uncharacterized protein</fullName>
    </submittedName>
</protein>
<dbReference type="EMBL" id="JABSTQ010008579">
    <property type="protein sequence ID" value="KAG0434327.1"/>
    <property type="molecule type" value="Genomic_DNA"/>
</dbReference>
<evidence type="ECO:0000313" key="1">
    <source>
        <dbReference type="EMBL" id="KAG0434327.1"/>
    </source>
</evidence>
<keyword evidence="2" id="KW-1185">Reference proteome</keyword>
<comment type="caution">
    <text evidence="1">The sequence shown here is derived from an EMBL/GenBank/DDBJ whole genome shotgun (WGS) entry which is preliminary data.</text>
</comment>
<accession>A0AC60QIU5</accession>
<proteinExistence type="predicted"/>
<sequence length="541" mass="61517">MGDMNEYTKTVNLMTETPEVDEHLLRIWESRHTFTRRWKRQKLNQKLKKRIAELTAAGFEYAIQLAQFTWHKTCNELQDQLGTKDAWLFLRHLLDPSKSKWVTNQTLHKIARGFPGTIHDLLIQLELRQTREAVVSKQEGYKGGIPDIHHSLHIDDLTVWTTSGSDGENQEALQTAVNETQQKTIARDEIQIFLDDGLQIPTVPRARILGLQLQVTQIFRILHRIASRRHGPKVEGTIKLVNALFVSRIINSTPYLNLTNGEEEKLDVFIRRAYKSALEPSPYTSTDKLLKVGTQNIVQELAEAHLAAERDRLAPTPTVEVYWEREEHSQHTNQGKNPHRGTWNPDEHVPYTQRGKKKGKRQIIPGQPGRKGTPMAASVVNGLGRTHTTDTLRTANTPVAEEMAIAQAIGHGGKNITILSDSRATVRRFQTGRISTNALRIITRNTQLQEAGLIWTPGHDEVEGNRVYMTGHPQSIIMPESRTTLHPVPNRYSEIRAYHRGQRRAYFPPAPQLNKEDPSADDQQKLIGRARKVEDIVVVQS</sequence>
<organism evidence="1 2">
    <name type="scientific">Ixodes persulcatus</name>
    <name type="common">Taiga tick</name>
    <dbReference type="NCBI Taxonomy" id="34615"/>
    <lineage>
        <taxon>Eukaryota</taxon>
        <taxon>Metazoa</taxon>
        <taxon>Ecdysozoa</taxon>
        <taxon>Arthropoda</taxon>
        <taxon>Chelicerata</taxon>
        <taxon>Arachnida</taxon>
        <taxon>Acari</taxon>
        <taxon>Parasitiformes</taxon>
        <taxon>Ixodida</taxon>
        <taxon>Ixodoidea</taxon>
        <taxon>Ixodidae</taxon>
        <taxon>Ixodinae</taxon>
        <taxon>Ixodes</taxon>
    </lineage>
</organism>
<dbReference type="Proteomes" id="UP000805193">
    <property type="component" value="Unassembled WGS sequence"/>
</dbReference>
<reference evidence="1 2" key="1">
    <citation type="journal article" date="2020" name="Cell">
        <title>Large-Scale Comparative Analyses of Tick Genomes Elucidate Their Genetic Diversity and Vector Capacities.</title>
        <authorList>
            <consortium name="Tick Genome and Microbiome Consortium (TIGMIC)"/>
            <person name="Jia N."/>
            <person name="Wang J."/>
            <person name="Shi W."/>
            <person name="Du L."/>
            <person name="Sun Y."/>
            <person name="Zhan W."/>
            <person name="Jiang J.F."/>
            <person name="Wang Q."/>
            <person name="Zhang B."/>
            <person name="Ji P."/>
            <person name="Bell-Sakyi L."/>
            <person name="Cui X.M."/>
            <person name="Yuan T.T."/>
            <person name="Jiang B.G."/>
            <person name="Yang W.F."/>
            <person name="Lam T.T."/>
            <person name="Chang Q.C."/>
            <person name="Ding S.J."/>
            <person name="Wang X.J."/>
            <person name="Zhu J.G."/>
            <person name="Ruan X.D."/>
            <person name="Zhao L."/>
            <person name="Wei J.T."/>
            <person name="Ye R.Z."/>
            <person name="Que T.C."/>
            <person name="Du C.H."/>
            <person name="Zhou Y.H."/>
            <person name="Cheng J.X."/>
            <person name="Dai P.F."/>
            <person name="Guo W.B."/>
            <person name="Han X.H."/>
            <person name="Huang E.J."/>
            <person name="Li L.F."/>
            <person name="Wei W."/>
            <person name="Gao Y.C."/>
            <person name="Liu J.Z."/>
            <person name="Shao H.Z."/>
            <person name="Wang X."/>
            <person name="Wang C.C."/>
            <person name="Yang T.C."/>
            <person name="Huo Q.B."/>
            <person name="Li W."/>
            <person name="Chen H.Y."/>
            <person name="Chen S.E."/>
            <person name="Zhou L.G."/>
            <person name="Ni X.B."/>
            <person name="Tian J.H."/>
            <person name="Sheng Y."/>
            <person name="Liu T."/>
            <person name="Pan Y.S."/>
            <person name="Xia L.Y."/>
            <person name="Li J."/>
            <person name="Zhao F."/>
            <person name="Cao W.C."/>
        </authorList>
    </citation>
    <scope>NUCLEOTIDE SEQUENCE [LARGE SCALE GENOMIC DNA]</scope>
    <source>
        <strain evidence="1">Iper-2018</strain>
    </source>
</reference>